<dbReference type="RefSeq" id="WP_093730945.1">
    <property type="nucleotide sequence ID" value="NZ_FMYW01000014.1"/>
</dbReference>
<evidence type="ECO:0000256" key="2">
    <source>
        <dbReference type="ARBA" id="ARBA00022475"/>
    </source>
</evidence>
<feature type="transmembrane region" description="Helical" evidence="6">
    <location>
        <begin position="479"/>
        <end position="504"/>
    </location>
</feature>
<proteinExistence type="predicted"/>
<feature type="transmembrane region" description="Helical" evidence="6">
    <location>
        <begin position="91"/>
        <end position="116"/>
    </location>
</feature>
<keyword evidence="8" id="KW-1185">Reference proteome</keyword>
<reference evidence="8" key="1">
    <citation type="submission" date="2016-10" db="EMBL/GenBank/DDBJ databases">
        <authorList>
            <person name="Varghese N."/>
            <person name="Submissions S."/>
        </authorList>
    </citation>
    <scope>NUCLEOTIDE SEQUENCE [LARGE SCALE GENOMIC DNA]</scope>
    <source>
        <strain evidence="8">DSM 11005</strain>
    </source>
</reference>
<feature type="transmembrane region" description="Helical" evidence="6">
    <location>
        <begin position="330"/>
        <end position="350"/>
    </location>
</feature>
<dbReference type="PIRSF" id="PIRSF038958">
    <property type="entry name" value="PG_synth_SpoVB"/>
    <property type="match status" value="1"/>
</dbReference>
<evidence type="ECO:0000256" key="1">
    <source>
        <dbReference type="ARBA" id="ARBA00004651"/>
    </source>
</evidence>
<evidence type="ECO:0000313" key="7">
    <source>
        <dbReference type="EMBL" id="SDC67999.1"/>
    </source>
</evidence>
<feature type="transmembrane region" description="Helical" evidence="6">
    <location>
        <begin position="122"/>
        <end position="141"/>
    </location>
</feature>
<dbReference type="PANTHER" id="PTHR30250:SF21">
    <property type="entry name" value="LIPID II FLIPPASE MURJ"/>
    <property type="match status" value="1"/>
</dbReference>
<evidence type="ECO:0000256" key="4">
    <source>
        <dbReference type="ARBA" id="ARBA00022989"/>
    </source>
</evidence>
<feature type="transmembrane region" description="Helical" evidence="6">
    <location>
        <begin position="289"/>
        <end position="309"/>
    </location>
</feature>
<accession>A0A1G6NJU5</accession>
<organism evidence="7 8">
    <name type="scientific">Succiniclasticum ruminis</name>
    <dbReference type="NCBI Taxonomy" id="40841"/>
    <lineage>
        <taxon>Bacteria</taxon>
        <taxon>Bacillati</taxon>
        <taxon>Bacillota</taxon>
        <taxon>Negativicutes</taxon>
        <taxon>Acidaminococcales</taxon>
        <taxon>Acidaminococcaceae</taxon>
        <taxon>Succiniclasticum</taxon>
    </lineage>
</organism>
<feature type="transmembrane region" description="Helical" evidence="6">
    <location>
        <begin position="162"/>
        <end position="177"/>
    </location>
</feature>
<feature type="transmembrane region" description="Helical" evidence="6">
    <location>
        <begin position="453"/>
        <end position="473"/>
    </location>
</feature>
<feature type="transmembrane region" description="Helical" evidence="6">
    <location>
        <begin position="48"/>
        <end position="70"/>
    </location>
</feature>
<protein>
    <submittedName>
        <fullName evidence="7">Stage V sporulation protein B</fullName>
    </submittedName>
</protein>
<evidence type="ECO:0000256" key="3">
    <source>
        <dbReference type="ARBA" id="ARBA00022692"/>
    </source>
</evidence>
<comment type="subcellular location">
    <subcellularLocation>
        <location evidence="1">Cell membrane</location>
        <topology evidence="1">Multi-pass membrane protein</topology>
    </subcellularLocation>
</comment>
<feature type="transmembrane region" description="Helical" evidence="6">
    <location>
        <begin position="183"/>
        <end position="207"/>
    </location>
</feature>
<dbReference type="EMBL" id="FMYW01000014">
    <property type="protein sequence ID" value="SDC67999.1"/>
    <property type="molecule type" value="Genomic_DNA"/>
</dbReference>
<dbReference type="InterPro" id="IPR002797">
    <property type="entry name" value="Polysacc_synth"/>
</dbReference>
<dbReference type="Pfam" id="PF01943">
    <property type="entry name" value="Polysacc_synt"/>
    <property type="match status" value="1"/>
</dbReference>
<dbReference type="OrthoDB" id="9775950at2"/>
<dbReference type="InterPro" id="IPR024923">
    <property type="entry name" value="PG_synth_SpoVB"/>
</dbReference>
<keyword evidence="4 6" id="KW-1133">Transmembrane helix</keyword>
<dbReference type="Proteomes" id="UP000198943">
    <property type="component" value="Unassembled WGS sequence"/>
</dbReference>
<keyword evidence="2" id="KW-1003">Cell membrane</keyword>
<keyword evidence="3 6" id="KW-0812">Transmembrane</keyword>
<feature type="transmembrane region" description="Helical" evidence="6">
    <location>
        <begin position="236"/>
        <end position="256"/>
    </location>
</feature>
<keyword evidence="5 6" id="KW-0472">Membrane</keyword>
<dbReference type="GO" id="GO:0005886">
    <property type="term" value="C:plasma membrane"/>
    <property type="evidence" value="ECO:0007669"/>
    <property type="project" value="UniProtKB-SubCell"/>
</dbReference>
<evidence type="ECO:0000256" key="5">
    <source>
        <dbReference type="ARBA" id="ARBA00023136"/>
    </source>
</evidence>
<name>A0A1G6NJU5_9FIRM</name>
<dbReference type="PANTHER" id="PTHR30250">
    <property type="entry name" value="PST FAMILY PREDICTED COLANIC ACID TRANSPORTER"/>
    <property type="match status" value="1"/>
</dbReference>
<feature type="transmembrane region" description="Helical" evidence="6">
    <location>
        <begin position="422"/>
        <end position="441"/>
    </location>
</feature>
<feature type="transmembrane region" description="Helical" evidence="6">
    <location>
        <begin position="395"/>
        <end position="416"/>
    </location>
</feature>
<dbReference type="AlphaFoldDB" id="A0A1G6NJU5"/>
<evidence type="ECO:0000256" key="6">
    <source>
        <dbReference type="SAM" id="Phobius"/>
    </source>
</evidence>
<dbReference type="InterPro" id="IPR050833">
    <property type="entry name" value="Poly_Biosynth_Transport"/>
</dbReference>
<dbReference type="CDD" id="cd13124">
    <property type="entry name" value="MATE_SpoVB_like"/>
    <property type="match status" value="1"/>
</dbReference>
<feature type="transmembrane region" description="Helical" evidence="6">
    <location>
        <begin position="362"/>
        <end position="383"/>
    </location>
</feature>
<sequence>MGKDKFLKGALILTVAGLMVKVIGSVNRILLSRLLGGEGIGLYQMAYPIYLLMLSVCSAGVPVAVSIIVAEKVAKNDYAQAHRIFKVTLGLMAVFGLFFALTLYGLAGFLVSTGWIRDGRAYYALVVLTPAVFFSSILASFRGYFQGYQMMTPPAVSQILEQLVRVLVMIGLAYLLLPRGLEYAAAGAAFGAVPGGLTGLLVLTWFYRKARKEWKRKIEEQTETVAESVESIARRLVLLAIPVSCANLLIPVTSSIDMLLVPNGLGRAGFGVEAATTLFGYLTGMAQPLLMMATIPTLSLAASLVPAVSEASTLRLSDEILRKTESAFKICMLVVAPASVGMWALSGPISGTLYGTMKAAPVIAHLAPSIACLGIFQVTTGALQGIGKTAIPMWNMLFGAVVKAVAAWQLTSVAAFHILGAAWASNLNFALVAAINIFFLYRNGIPFPVRDSLKILLASLCMGLAGKMAALFFMDKGSIVVTLLAGMVVSVLIYGTAVMLLGCLTREEAAQLPVIGKIMRKFWKG</sequence>
<evidence type="ECO:0000313" key="8">
    <source>
        <dbReference type="Proteomes" id="UP000198943"/>
    </source>
</evidence>
<gene>
    <name evidence="7" type="ORF">SAMN04487864_11424</name>
</gene>